<evidence type="ECO:0008006" key="4">
    <source>
        <dbReference type="Google" id="ProtNLM"/>
    </source>
</evidence>
<keyword evidence="3" id="KW-1185">Reference proteome</keyword>
<evidence type="ECO:0000313" key="2">
    <source>
        <dbReference type="EMBL" id="NUB45845.1"/>
    </source>
</evidence>
<dbReference type="PROSITE" id="PS51257">
    <property type="entry name" value="PROKAR_LIPOPROTEIN"/>
    <property type="match status" value="1"/>
</dbReference>
<dbReference type="Proteomes" id="UP000484076">
    <property type="component" value="Unassembled WGS sequence"/>
</dbReference>
<evidence type="ECO:0000256" key="1">
    <source>
        <dbReference type="SAM" id="SignalP"/>
    </source>
</evidence>
<proteinExistence type="predicted"/>
<gene>
    <name evidence="2" type="ORF">GEU84_015715</name>
</gene>
<feature type="chain" id="PRO_5036444707" description="Transferrin-binding protein B C-lobe/N-lobe beta barrel domain-containing protein" evidence="1">
    <location>
        <begin position="18"/>
        <end position="212"/>
    </location>
</feature>
<sequence>MQILRLFIGLSSVMALGACLGNGNGTPGGPNPPDPTDFAARFDAAIGLGPTTDLPVAGRANYEGQVQVNIPGAPLSQTEDVTVLGDVTLEVDYAAGNASVLDGIAQNFAGTLSDSTTAELDGFLLLTAAGSQLRRTDLPAPVSGSTGTLSALYEGQLGFDGTNAAVDLTLQGPALGAGGAAFAGAANASVDYAPGEGTDFIANGGQFYLERQ</sequence>
<feature type="signal peptide" evidence="1">
    <location>
        <begin position="1"/>
        <end position="17"/>
    </location>
</feature>
<dbReference type="RefSeq" id="WP_152827827.1">
    <property type="nucleotide sequence ID" value="NZ_WHUT02000010.1"/>
</dbReference>
<accession>A0A8X8KPA0</accession>
<name>A0A8X8KPA0_9RHOB</name>
<reference evidence="2" key="1">
    <citation type="submission" date="2020-05" db="EMBL/GenBank/DDBJ databases">
        <title>Fertoebacter nigrum gen. nov., sp. nov., a new member of the family Rhodobacteraceae.</title>
        <authorList>
            <person name="Szuroczki S."/>
            <person name="Abbaszade G."/>
            <person name="Buni D."/>
            <person name="Schumann P."/>
            <person name="Toth E."/>
        </authorList>
    </citation>
    <scope>NUCLEOTIDE SEQUENCE</scope>
    <source>
        <strain evidence="2">RG-N-1a</strain>
    </source>
</reference>
<dbReference type="AlphaFoldDB" id="A0A8X8KPA0"/>
<organism evidence="2 3">
    <name type="scientific">Fertoeibacter niger</name>
    <dbReference type="NCBI Taxonomy" id="2656921"/>
    <lineage>
        <taxon>Bacteria</taxon>
        <taxon>Pseudomonadati</taxon>
        <taxon>Pseudomonadota</taxon>
        <taxon>Alphaproteobacteria</taxon>
        <taxon>Rhodobacterales</taxon>
        <taxon>Paracoccaceae</taxon>
        <taxon>Fertoeibacter</taxon>
    </lineage>
</organism>
<comment type="caution">
    <text evidence="2">The sequence shown here is derived from an EMBL/GenBank/DDBJ whole genome shotgun (WGS) entry which is preliminary data.</text>
</comment>
<protein>
    <recommendedName>
        <fullName evidence="4">Transferrin-binding protein B C-lobe/N-lobe beta barrel domain-containing protein</fullName>
    </recommendedName>
</protein>
<dbReference type="EMBL" id="WHUT02000010">
    <property type="protein sequence ID" value="NUB45845.1"/>
    <property type="molecule type" value="Genomic_DNA"/>
</dbReference>
<evidence type="ECO:0000313" key="3">
    <source>
        <dbReference type="Proteomes" id="UP000484076"/>
    </source>
</evidence>
<keyword evidence="1" id="KW-0732">Signal</keyword>